<dbReference type="GO" id="GO:0042973">
    <property type="term" value="F:glucan endo-1,3-beta-D-glucosidase activity"/>
    <property type="evidence" value="ECO:0007669"/>
    <property type="project" value="UniProtKB-EC"/>
</dbReference>
<evidence type="ECO:0000256" key="2">
    <source>
        <dbReference type="ARBA" id="ARBA00008773"/>
    </source>
</evidence>
<dbReference type="PROSITE" id="PS00587">
    <property type="entry name" value="GLYCOSYL_HYDROL_F17"/>
    <property type="match status" value="1"/>
</dbReference>
<dbReference type="SUPFAM" id="SSF51445">
    <property type="entry name" value="(Trans)glycosidases"/>
    <property type="match status" value="1"/>
</dbReference>
<feature type="chain" id="PRO_5019716831" description="glucan endo-1,3-beta-D-glucosidase" evidence="10">
    <location>
        <begin position="23"/>
        <end position="347"/>
    </location>
</feature>
<keyword evidence="4 9" id="KW-0378">Hydrolase</keyword>
<dbReference type="Gene3D" id="3.20.20.80">
    <property type="entry name" value="Glycosidases"/>
    <property type="match status" value="1"/>
</dbReference>
<comment type="similarity">
    <text evidence="2 8">Belongs to the glycosyl hydrolase 17 family.</text>
</comment>
<accession>A0A498K8G2</accession>
<sequence>MGSSFVWAVVLVVCAAATAAEADTRSKSPVGVCFPLKGTNLPPADRTAELLHKYKIPRTMVFAFNNSVMRSLRTLKPETSVTVMFPNEHLKSQDSVVRWWLSNYVDPYLNEVDINYIVVGDKAIQDNSADVLRVMKAVRRVLDKKFLGRVKVTTLFDYDKTMNTPYPPSRATFIQKANNDISDILRFLRNQGAPLMVSVYPYLGYVHNSLSMHLDFALFKSKKPVLTDTFNVKYYNLLDAMVDAFYRAMERVGVSKVPIVIGEIGWPTAGGEHNVTTTQNAAIFNQNLLKHLGVRKGTPKKPQFAIEAYIRSLYDEKDKSIHRSYQSFGIFEANGNPKYPLFKKSSN</sequence>
<name>A0A498K8G2_MALDO</name>
<dbReference type="STRING" id="3750.A0A498K8G2"/>
<keyword evidence="10" id="KW-0732">Signal</keyword>
<dbReference type="InterPro" id="IPR044965">
    <property type="entry name" value="Glyco_hydro_17_plant"/>
</dbReference>
<evidence type="ECO:0000256" key="5">
    <source>
        <dbReference type="ARBA" id="ARBA00023295"/>
    </source>
</evidence>
<comment type="catalytic activity">
    <reaction evidence="1">
        <text>Hydrolysis of (1-&gt;3)-beta-D-glucosidic linkages in (1-&gt;3)-beta-D-glucans.</text>
        <dbReference type="EC" id="3.2.1.39"/>
    </reaction>
</comment>
<evidence type="ECO:0000256" key="10">
    <source>
        <dbReference type="SAM" id="SignalP"/>
    </source>
</evidence>
<proteinExistence type="inferred from homology"/>
<dbReference type="EC" id="3.2.1.39" evidence="3"/>
<evidence type="ECO:0000256" key="3">
    <source>
        <dbReference type="ARBA" id="ARBA00012780"/>
    </source>
</evidence>
<dbReference type="Pfam" id="PF00332">
    <property type="entry name" value="Glyco_hydro_17"/>
    <property type="match status" value="1"/>
</dbReference>
<dbReference type="PANTHER" id="PTHR32227">
    <property type="entry name" value="GLUCAN ENDO-1,3-BETA-GLUCOSIDASE BG1-RELATED-RELATED"/>
    <property type="match status" value="1"/>
</dbReference>
<dbReference type="GO" id="GO:0005975">
    <property type="term" value="P:carbohydrate metabolic process"/>
    <property type="evidence" value="ECO:0007669"/>
    <property type="project" value="InterPro"/>
</dbReference>
<comment type="caution">
    <text evidence="11">The sequence shown here is derived from an EMBL/GenBank/DDBJ whole genome shotgun (WGS) entry which is preliminary data.</text>
</comment>
<evidence type="ECO:0000313" key="11">
    <source>
        <dbReference type="EMBL" id="RXI01923.1"/>
    </source>
</evidence>
<dbReference type="InterPro" id="IPR017853">
    <property type="entry name" value="GH"/>
</dbReference>
<keyword evidence="12" id="KW-1185">Reference proteome</keyword>
<dbReference type="Proteomes" id="UP000290289">
    <property type="component" value="Chromosome 4"/>
</dbReference>
<dbReference type="InterPro" id="IPR000490">
    <property type="entry name" value="Glyco_hydro_17"/>
</dbReference>
<evidence type="ECO:0000313" key="12">
    <source>
        <dbReference type="Proteomes" id="UP000290289"/>
    </source>
</evidence>
<feature type="signal peptide" evidence="10">
    <location>
        <begin position="1"/>
        <end position="22"/>
    </location>
</feature>
<dbReference type="AlphaFoldDB" id="A0A498K8G2"/>
<keyword evidence="5 9" id="KW-0326">Glycosidase</keyword>
<evidence type="ECO:0000256" key="1">
    <source>
        <dbReference type="ARBA" id="ARBA00000382"/>
    </source>
</evidence>
<evidence type="ECO:0000256" key="4">
    <source>
        <dbReference type="ARBA" id="ARBA00022801"/>
    </source>
</evidence>
<evidence type="ECO:0000256" key="6">
    <source>
        <dbReference type="ARBA" id="ARBA00033335"/>
    </source>
</evidence>
<evidence type="ECO:0000256" key="7">
    <source>
        <dbReference type="ARBA" id="ARBA00033417"/>
    </source>
</evidence>
<reference evidence="11 12" key="1">
    <citation type="submission" date="2018-10" db="EMBL/GenBank/DDBJ databases">
        <title>A high-quality apple genome assembly.</title>
        <authorList>
            <person name="Hu J."/>
        </authorList>
    </citation>
    <scope>NUCLEOTIDE SEQUENCE [LARGE SCALE GENOMIC DNA]</scope>
    <source>
        <strain evidence="12">cv. HFTH1</strain>
        <tissue evidence="11">Young leaf</tissue>
    </source>
</reference>
<evidence type="ECO:0000256" key="8">
    <source>
        <dbReference type="RuleBase" id="RU004335"/>
    </source>
</evidence>
<organism evidence="11 12">
    <name type="scientific">Malus domestica</name>
    <name type="common">Apple</name>
    <name type="synonym">Pyrus malus</name>
    <dbReference type="NCBI Taxonomy" id="3750"/>
    <lineage>
        <taxon>Eukaryota</taxon>
        <taxon>Viridiplantae</taxon>
        <taxon>Streptophyta</taxon>
        <taxon>Embryophyta</taxon>
        <taxon>Tracheophyta</taxon>
        <taxon>Spermatophyta</taxon>
        <taxon>Magnoliopsida</taxon>
        <taxon>eudicotyledons</taxon>
        <taxon>Gunneridae</taxon>
        <taxon>Pentapetalae</taxon>
        <taxon>rosids</taxon>
        <taxon>fabids</taxon>
        <taxon>Rosales</taxon>
        <taxon>Rosaceae</taxon>
        <taxon>Amygdaloideae</taxon>
        <taxon>Maleae</taxon>
        <taxon>Malus</taxon>
    </lineage>
</organism>
<evidence type="ECO:0000256" key="9">
    <source>
        <dbReference type="RuleBase" id="RU004336"/>
    </source>
</evidence>
<protein>
    <recommendedName>
        <fullName evidence="3">glucan endo-1,3-beta-D-glucosidase</fullName>
        <ecNumber evidence="3">3.2.1.39</ecNumber>
    </recommendedName>
    <alternativeName>
        <fullName evidence="6">(1-&gt;3)-beta-glucan endohydrolase</fullName>
    </alternativeName>
    <alternativeName>
        <fullName evidence="7">Beta-1,3-endoglucanase</fullName>
    </alternativeName>
</protein>
<dbReference type="EMBL" id="RDQH01000330">
    <property type="protein sequence ID" value="RXI01923.1"/>
    <property type="molecule type" value="Genomic_DNA"/>
</dbReference>
<gene>
    <name evidence="11" type="ORF">DVH24_015272</name>
</gene>